<reference evidence="2 3" key="1">
    <citation type="submission" date="2018-05" db="EMBL/GenBank/DDBJ databases">
        <title>Genomic Encyclopedia of Type Strains, Phase IV (KMG-V): Genome sequencing to study the core and pangenomes of soil and plant-associated prokaryotes.</title>
        <authorList>
            <person name="Whitman W."/>
        </authorList>
    </citation>
    <scope>NUCLEOTIDE SEQUENCE [LARGE SCALE GENOMIC DNA]</scope>
    <source>
        <strain evidence="2 3">PNG 92-11</strain>
    </source>
</reference>
<accession>A0ABD6XMQ1</accession>
<comment type="caution">
    <text evidence="2">The sequence shown here is derived from an EMBL/GenBank/DDBJ whole genome shotgun (WGS) entry which is preliminary data.</text>
</comment>
<gene>
    <name evidence="2" type="ORF">C7430_11310</name>
</gene>
<dbReference type="EMBL" id="QGHE01000013">
    <property type="protein sequence ID" value="PWJ75306.1"/>
    <property type="molecule type" value="Genomic_DNA"/>
</dbReference>
<name>A0ABD6XMQ1_ENTAG</name>
<dbReference type="InterPro" id="IPR043847">
    <property type="entry name" value="DUF5862"/>
</dbReference>
<dbReference type="AlphaFoldDB" id="A0ABD6XMQ1"/>
<evidence type="ECO:0000313" key="3">
    <source>
        <dbReference type="Proteomes" id="UP000245996"/>
    </source>
</evidence>
<feature type="domain" description="DUF5862" evidence="1">
    <location>
        <begin position="19"/>
        <end position="86"/>
    </location>
</feature>
<protein>
    <recommendedName>
        <fullName evidence="1">DUF5862 domain-containing protein</fullName>
    </recommendedName>
</protein>
<sequence>MRTLSHEELNSVSGADLAGAFIGMLDGAATGMAIGGKWGTGGGWIVGGIAQLVGIIVPTIMGGVTGLIAGAATDTETVMGLMADYRATFGPGSTNNGGLL</sequence>
<evidence type="ECO:0000259" key="1">
    <source>
        <dbReference type="Pfam" id="PF19180"/>
    </source>
</evidence>
<organism evidence="2 3">
    <name type="scientific">Enterobacter agglomerans</name>
    <name type="common">Erwinia herbicola</name>
    <name type="synonym">Pantoea agglomerans</name>
    <dbReference type="NCBI Taxonomy" id="549"/>
    <lineage>
        <taxon>Bacteria</taxon>
        <taxon>Pseudomonadati</taxon>
        <taxon>Pseudomonadota</taxon>
        <taxon>Gammaproteobacteria</taxon>
        <taxon>Enterobacterales</taxon>
        <taxon>Erwiniaceae</taxon>
        <taxon>Pantoea</taxon>
        <taxon>Pantoea agglomerans group</taxon>
    </lineage>
</organism>
<dbReference type="Pfam" id="PF19180">
    <property type="entry name" value="DUF5862"/>
    <property type="match status" value="1"/>
</dbReference>
<proteinExistence type="predicted"/>
<dbReference type="RefSeq" id="WP_109653797.1">
    <property type="nucleotide sequence ID" value="NZ_CP134724.1"/>
</dbReference>
<dbReference type="Proteomes" id="UP000245996">
    <property type="component" value="Unassembled WGS sequence"/>
</dbReference>
<evidence type="ECO:0000313" key="2">
    <source>
        <dbReference type="EMBL" id="PWJ75306.1"/>
    </source>
</evidence>